<accession>A0A176YPD6</accession>
<reference evidence="1 2" key="1">
    <citation type="submission" date="2016-02" db="EMBL/GenBank/DDBJ databases">
        <title>Draft genome sequence of the strain BR 10247T Bradyrhizobium neotropicale isolated from nodules of Centrolobium paraense.</title>
        <authorList>
            <person name="Simoes-Araujo J.L."/>
            <person name="Barauna A.C."/>
            <person name="Silva K."/>
            <person name="Zilli J.E."/>
        </authorList>
    </citation>
    <scope>NUCLEOTIDE SEQUENCE [LARGE SCALE GENOMIC DNA]</scope>
    <source>
        <strain evidence="1 2">BR 10247</strain>
    </source>
</reference>
<dbReference type="Proteomes" id="UP000077173">
    <property type="component" value="Unassembled WGS sequence"/>
</dbReference>
<sequence>MLDQTPLKEWLDGMNPPALPQGGMEVQPTGPDAMLIAPGERAQRIGTVLRDGHDEIRWLRVNC</sequence>
<comment type="caution">
    <text evidence="1">The sequence shown here is derived from an EMBL/GenBank/DDBJ whole genome shotgun (WGS) entry which is preliminary data.</text>
</comment>
<evidence type="ECO:0000313" key="2">
    <source>
        <dbReference type="Proteomes" id="UP000077173"/>
    </source>
</evidence>
<name>A0A176YPD6_9BRAD</name>
<organism evidence="1 2">
    <name type="scientific">Bradyrhizobium neotropicale</name>
    <dbReference type="NCBI Taxonomy" id="1497615"/>
    <lineage>
        <taxon>Bacteria</taxon>
        <taxon>Pseudomonadati</taxon>
        <taxon>Pseudomonadota</taxon>
        <taxon>Alphaproteobacteria</taxon>
        <taxon>Hyphomicrobiales</taxon>
        <taxon>Nitrobacteraceae</taxon>
        <taxon>Bradyrhizobium</taxon>
    </lineage>
</organism>
<proteinExistence type="predicted"/>
<dbReference type="EMBL" id="LSEF01000103">
    <property type="protein sequence ID" value="OAF08607.1"/>
    <property type="molecule type" value="Genomic_DNA"/>
</dbReference>
<protein>
    <submittedName>
        <fullName evidence="1">Uncharacterized protein</fullName>
    </submittedName>
</protein>
<gene>
    <name evidence="1" type="ORF">AXW67_28965</name>
</gene>
<dbReference type="AlphaFoldDB" id="A0A176YPD6"/>
<evidence type="ECO:0000313" key="1">
    <source>
        <dbReference type="EMBL" id="OAF08607.1"/>
    </source>
</evidence>
<keyword evidence="2" id="KW-1185">Reference proteome</keyword>